<accession>A0A7G8Q8Y6</accession>
<sequence>MIYRTLGGARDDAPMDDQRRRGSVEFAEFLADISHPGTGEILVSQLSSWFNQTEHDFFEKWHARQDKLPWTIFVDQVLAVLDVVQDETCDMGVTIDWFLNKHLPTFGMQTPYEVVLEGRGRSLALAVIARAVPVP</sequence>
<proteinExistence type="predicted"/>
<gene>
    <name evidence="1" type="ORF">H8F01_09120</name>
</gene>
<reference evidence="1 2" key="1">
    <citation type="submission" date="2020-08" db="EMBL/GenBank/DDBJ databases">
        <title>Dyella sp. G9 isolated from forest soil.</title>
        <authorList>
            <person name="Fu J."/>
            <person name="Qiu L."/>
        </authorList>
    </citation>
    <scope>NUCLEOTIDE SEQUENCE [LARGE SCALE GENOMIC DNA]</scope>
    <source>
        <strain evidence="1 2">G9</strain>
    </source>
</reference>
<protein>
    <recommendedName>
        <fullName evidence="3">Antitoxin Xre/MbcA/ParS-like toxin-binding domain-containing protein</fullName>
    </recommendedName>
</protein>
<dbReference type="Proteomes" id="UP000515873">
    <property type="component" value="Chromosome"/>
</dbReference>
<dbReference type="RefSeq" id="WP_187058714.1">
    <property type="nucleotide sequence ID" value="NZ_CP060412.1"/>
</dbReference>
<dbReference type="KEGG" id="dtl:H8F01_09120"/>
<organism evidence="1 2">
    <name type="scientific">Dyella telluris</name>
    <dbReference type="NCBI Taxonomy" id="2763498"/>
    <lineage>
        <taxon>Bacteria</taxon>
        <taxon>Pseudomonadati</taxon>
        <taxon>Pseudomonadota</taxon>
        <taxon>Gammaproteobacteria</taxon>
        <taxon>Lysobacterales</taxon>
        <taxon>Rhodanobacteraceae</taxon>
        <taxon>Dyella</taxon>
    </lineage>
</organism>
<evidence type="ECO:0000313" key="1">
    <source>
        <dbReference type="EMBL" id="QNK03244.1"/>
    </source>
</evidence>
<evidence type="ECO:0008006" key="3">
    <source>
        <dbReference type="Google" id="ProtNLM"/>
    </source>
</evidence>
<name>A0A7G8Q8Y6_9GAMM</name>
<keyword evidence="2" id="KW-1185">Reference proteome</keyword>
<dbReference type="EMBL" id="CP060412">
    <property type="protein sequence ID" value="QNK03244.1"/>
    <property type="molecule type" value="Genomic_DNA"/>
</dbReference>
<dbReference type="AlphaFoldDB" id="A0A7G8Q8Y6"/>
<evidence type="ECO:0000313" key="2">
    <source>
        <dbReference type="Proteomes" id="UP000515873"/>
    </source>
</evidence>